<dbReference type="PANTHER" id="PTHR45689:SF5">
    <property type="entry name" value="I[[H]] CHANNEL, ISOFORM E"/>
    <property type="match status" value="1"/>
</dbReference>
<dbReference type="GO" id="GO:0005249">
    <property type="term" value="F:voltage-gated potassium channel activity"/>
    <property type="evidence" value="ECO:0007669"/>
    <property type="project" value="TreeGrafter"/>
</dbReference>
<evidence type="ECO:0000313" key="2">
    <source>
        <dbReference type="EMBL" id="GIX85109.1"/>
    </source>
</evidence>
<sequence>MAGVFMKIFNLICMMLLIGHWSGCLQFLVPMLQGFPANSWVAINELEPASWCENNRPAVDIVQPGVNLVVEESVDCFLLRHLRRLMAPSSGRP</sequence>
<dbReference type="GO" id="GO:0035725">
    <property type="term" value="P:sodium ion transmembrane transport"/>
    <property type="evidence" value="ECO:0007669"/>
    <property type="project" value="TreeGrafter"/>
</dbReference>
<dbReference type="AlphaFoldDB" id="A0AAV4NNJ9"/>
<evidence type="ECO:0000313" key="3">
    <source>
        <dbReference type="Proteomes" id="UP001054945"/>
    </source>
</evidence>
<dbReference type="PANTHER" id="PTHR45689">
    <property type="entry name" value="I[[H]] CHANNEL, ISOFORM E"/>
    <property type="match status" value="1"/>
</dbReference>
<keyword evidence="3" id="KW-1185">Reference proteome</keyword>
<proteinExistence type="predicted"/>
<keyword evidence="1" id="KW-0732">Signal</keyword>
<dbReference type="GO" id="GO:0003254">
    <property type="term" value="P:regulation of membrane depolarization"/>
    <property type="evidence" value="ECO:0007669"/>
    <property type="project" value="TreeGrafter"/>
</dbReference>
<organism evidence="2 3">
    <name type="scientific">Caerostris extrusa</name>
    <name type="common">Bark spider</name>
    <name type="synonym">Caerostris bankana</name>
    <dbReference type="NCBI Taxonomy" id="172846"/>
    <lineage>
        <taxon>Eukaryota</taxon>
        <taxon>Metazoa</taxon>
        <taxon>Ecdysozoa</taxon>
        <taxon>Arthropoda</taxon>
        <taxon>Chelicerata</taxon>
        <taxon>Arachnida</taxon>
        <taxon>Araneae</taxon>
        <taxon>Araneomorphae</taxon>
        <taxon>Entelegynae</taxon>
        <taxon>Araneoidea</taxon>
        <taxon>Araneidae</taxon>
        <taxon>Caerostris</taxon>
    </lineage>
</organism>
<feature type="chain" id="PRO_5043864933" evidence="1">
    <location>
        <begin position="27"/>
        <end position="93"/>
    </location>
</feature>
<gene>
    <name evidence="2" type="primary">Hcn1</name>
    <name evidence="2" type="ORF">CEXT_54511</name>
</gene>
<evidence type="ECO:0000256" key="1">
    <source>
        <dbReference type="SAM" id="SignalP"/>
    </source>
</evidence>
<dbReference type="Proteomes" id="UP001054945">
    <property type="component" value="Unassembled WGS sequence"/>
</dbReference>
<reference evidence="2 3" key="1">
    <citation type="submission" date="2021-06" db="EMBL/GenBank/DDBJ databases">
        <title>Caerostris extrusa draft genome.</title>
        <authorList>
            <person name="Kono N."/>
            <person name="Arakawa K."/>
        </authorList>
    </citation>
    <scope>NUCLEOTIDE SEQUENCE [LARGE SCALE GENOMIC DNA]</scope>
</reference>
<feature type="signal peptide" evidence="1">
    <location>
        <begin position="1"/>
        <end position="26"/>
    </location>
</feature>
<dbReference type="InterPro" id="IPR051413">
    <property type="entry name" value="K/Na_HCN_channel"/>
</dbReference>
<comment type="caution">
    <text evidence="2">The sequence shown here is derived from an EMBL/GenBank/DDBJ whole genome shotgun (WGS) entry which is preliminary data.</text>
</comment>
<accession>A0AAV4NNJ9</accession>
<dbReference type="EMBL" id="BPLR01021028">
    <property type="protein sequence ID" value="GIX85109.1"/>
    <property type="molecule type" value="Genomic_DNA"/>
</dbReference>
<protein>
    <submittedName>
        <fullName evidence="2">Uncharacterized protein</fullName>
    </submittedName>
</protein>
<dbReference type="GO" id="GO:0098855">
    <property type="term" value="C:HCN channel complex"/>
    <property type="evidence" value="ECO:0007669"/>
    <property type="project" value="TreeGrafter"/>
</dbReference>
<name>A0AAV4NNJ9_CAEEX</name>